<dbReference type="CDD" id="cd05006">
    <property type="entry name" value="SIS_GmhA"/>
    <property type="match status" value="1"/>
</dbReference>
<dbReference type="InterPro" id="IPR050099">
    <property type="entry name" value="SIS_GmhA/DiaA_subfam"/>
</dbReference>
<dbReference type="Gene3D" id="3.40.50.10490">
    <property type="entry name" value="Glucose-6-phosphate isomerase like protein, domain 1"/>
    <property type="match status" value="1"/>
</dbReference>
<dbReference type="OrthoDB" id="9810929at2"/>
<dbReference type="RefSeq" id="WP_009725821.1">
    <property type="nucleotide sequence ID" value="NZ_APHR01000017.1"/>
</dbReference>
<feature type="domain" description="SIS" evidence="1">
    <location>
        <begin position="31"/>
        <end position="187"/>
    </location>
</feature>
<proteinExistence type="predicted"/>
<dbReference type="InterPro" id="IPR035461">
    <property type="entry name" value="GmhA/DiaA"/>
</dbReference>
<protein>
    <submittedName>
        <fullName evidence="2">Phosphoheptose isomerase 1</fullName>
    </submittedName>
</protein>
<dbReference type="InterPro" id="IPR001347">
    <property type="entry name" value="SIS_dom"/>
</dbReference>
<dbReference type="eggNOG" id="COG0279">
    <property type="taxonomic scope" value="Bacteria"/>
</dbReference>
<dbReference type="PANTHER" id="PTHR30390">
    <property type="entry name" value="SEDOHEPTULOSE 7-PHOSPHATE ISOMERASE / DNAA INITIATOR-ASSOCIATING FACTOR FOR REPLICATION INITIATION"/>
    <property type="match status" value="1"/>
</dbReference>
<gene>
    <name evidence="2" type="ORF">MPL1_03985</name>
</gene>
<dbReference type="InterPro" id="IPR046348">
    <property type="entry name" value="SIS_dom_sf"/>
</dbReference>
<organism evidence="2 3">
    <name type="scientific">Methylophaga lonarensis MPL</name>
    <dbReference type="NCBI Taxonomy" id="1286106"/>
    <lineage>
        <taxon>Bacteria</taxon>
        <taxon>Pseudomonadati</taxon>
        <taxon>Pseudomonadota</taxon>
        <taxon>Gammaproteobacteria</taxon>
        <taxon>Thiotrichales</taxon>
        <taxon>Piscirickettsiaceae</taxon>
        <taxon>Methylophaga</taxon>
    </lineage>
</organism>
<dbReference type="PROSITE" id="PS51464">
    <property type="entry name" value="SIS"/>
    <property type="match status" value="1"/>
</dbReference>
<evidence type="ECO:0000259" key="1">
    <source>
        <dbReference type="PROSITE" id="PS51464"/>
    </source>
</evidence>
<accession>M7PIE2</accession>
<keyword evidence="3" id="KW-1185">Reference proteome</keyword>
<dbReference type="Proteomes" id="UP000012019">
    <property type="component" value="Unassembled WGS sequence"/>
</dbReference>
<dbReference type="GO" id="GO:1901135">
    <property type="term" value="P:carbohydrate derivative metabolic process"/>
    <property type="evidence" value="ECO:0007669"/>
    <property type="project" value="InterPro"/>
</dbReference>
<dbReference type="GO" id="GO:0016853">
    <property type="term" value="F:isomerase activity"/>
    <property type="evidence" value="ECO:0007669"/>
    <property type="project" value="UniProtKB-KW"/>
</dbReference>
<dbReference type="PATRIC" id="fig|1286106.3.peg.800"/>
<comment type="caution">
    <text evidence="2">The sequence shown here is derived from an EMBL/GenBank/DDBJ whole genome shotgun (WGS) entry which is preliminary data.</text>
</comment>
<dbReference type="AlphaFoldDB" id="M7PIE2"/>
<dbReference type="SUPFAM" id="SSF53697">
    <property type="entry name" value="SIS domain"/>
    <property type="match status" value="1"/>
</dbReference>
<dbReference type="Pfam" id="PF13580">
    <property type="entry name" value="SIS_2"/>
    <property type="match status" value="1"/>
</dbReference>
<keyword evidence="2" id="KW-0413">Isomerase</keyword>
<dbReference type="GO" id="GO:0097367">
    <property type="term" value="F:carbohydrate derivative binding"/>
    <property type="evidence" value="ECO:0007669"/>
    <property type="project" value="InterPro"/>
</dbReference>
<evidence type="ECO:0000313" key="3">
    <source>
        <dbReference type="Proteomes" id="UP000012019"/>
    </source>
</evidence>
<dbReference type="STRING" id="1286106.MPL1_03985"/>
<reference evidence="2 3" key="1">
    <citation type="journal article" date="2013" name="Genome Announc.">
        <title>Draft Genome Sequence of Methylophaga lonarensis MPLT, a Haloalkaliphilic (Non-Methane-Utilizing) Methylotroph.</title>
        <authorList>
            <person name="Shetty S.A."/>
            <person name="Marathe N.P."/>
            <person name="Munot H."/>
            <person name="Antony C.P."/>
            <person name="Dhotre D.P."/>
            <person name="Murrell J.C."/>
            <person name="Shouche Y.S."/>
        </authorList>
    </citation>
    <scope>NUCLEOTIDE SEQUENCE [LARGE SCALE GENOMIC DNA]</scope>
    <source>
        <strain evidence="2 3">MPL</strain>
    </source>
</reference>
<dbReference type="EMBL" id="APHR01000017">
    <property type="protein sequence ID" value="EMR13665.1"/>
    <property type="molecule type" value="Genomic_DNA"/>
</dbReference>
<sequence length="187" mass="20331">MSFHSTLHRHQQMVESLFDMAPQLDALLDRVRDCVLAGNKVLFFGNGGSAADAQHLAAEFVVRYKDDRQPLGAIALTTDTSILTAHSNDYSFDTVFDRQIMALARPGDLAFGFSTSGNSKNVINGIKTAQQIGCYSVAFTGDSGGALLNIADECIRIQSSETARIQEGHIIVGHWLCEALDAQLKQQ</sequence>
<name>M7PIE2_9GAMM</name>
<evidence type="ECO:0000313" key="2">
    <source>
        <dbReference type="EMBL" id="EMR13665.1"/>
    </source>
</evidence>
<dbReference type="PANTHER" id="PTHR30390:SF6">
    <property type="entry name" value="DNAA INITIATOR-ASSOCIATING PROTEIN DIAA"/>
    <property type="match status" value="1"/>
</dbReference>